<keyword evidence="4" id="KW-0433">Leucine-rich repeat</keyword>
<comment type="similarity">
    <text evidence="2">Belongs to the Tonsoku family.</text>
</comment>
<evidence type="ECO:0000256" key="9">
    <source>
        <dbReference type="PROSITE-ProRule" id="PRU00339"/>
    </source>
</evidence>
<dbReference type="Pfam" id="PF14559">
    <property type="entry name" value="TPR_19"/>
    <property type="match status" value="1"/>
</dbReference>
<keyword evidence="5" id="KW-0677">Repeat</keyword>
<evidence type="ECO:0000256" key="5">
    <source>
        <dbReference type="ARBA" id="ARBA00022737"/>
    </source>
</evidence>
<dbReference type="InterPro" id="IPR003591">
    <property type="entry name" value="Leu-rich_rpt_typical-subtyp"/>
</dbReference>
<protein>
    <submittedName>
        <fullName evidence="10">Internalin-A</fullName>
    </submittedName>
</protein>
<dbReference type="SUPFAM" id="SSF48452">
    <property type="entry name" value="TPR-like"/>
    <property type="match status" value="1"/>
</dbReference>
<dbReference type="Proteomes" id="UP000236311">
    <property type="component" value="Unassembled WGS sequence"/>
</dbReference>
<evidence type="ECO:0000313" key="11">
    <source>
        <dbReference type="Proteomes" id="UP000236311"/>
    </source>
</evidence>
<dbReference type="SUPFAM" id="SSF52075">
    <property type="entry name" value="Outer arm dynein light chain 1"/>
    <property type="match status" value="1"/>
</dbReference>
<comment type="subcellular location">
    <subcellularLocation>
        <location evidence="1">Chromosome</location>
    </subcellularLocation>
</comment>
<dbReference type="SMART" id="SM00369">
    <property type="entry name" value="LRR_TYP"/>
    <property type="match status" value="3"/>
</dbReference>
<keyword evidence="8" id="KW-0234">DNA repair</keyword>
<keyword evidence="7" id="KW-0156">Chromatin regulator</keyword>
<dbReference type="InterPro" id="IPR032675">
    <property type="entry name" value="LRR_dom_sf"/>
</dbReference>
<dbReference type="OrthoDB" id="1880473at2"/>
<dbReference type="InterPro" id="IPR011990">
    <property type="entry name" value="TPR-like_helical_dom_sf"/>
</dbReference>
<dbReference type="Gene3D" id="3.80.10.10">
    <property type="entry name" value="Ribonuclease Inhibitor"/>
    <property type="match status" value="1"/>
</dbReference>
<dbReference type="AlphaFoldDB" id="A0A2K4ZEB3"/>
<dbReference type="PANTHER" id="PTHR46759">
    <property type="entry name" value="LEUCINE-RICH REPEAT-CONTAINING PROTEIN 72"/>
    <property type="match status" value="1"/>
</dbReference>
<gene>
    <name evidence="10" type="primary">inlA_2</name>
    <name evidence="10" type="ORF">AMURIS_01521</name>
</gene>
<keyword evidence="3" id="KW-0158">Chromosome</keyword>
<dbReference type="PROSITE" id="PS51450">
    <property type="entry name" value="LRR"/>
    <property type="match status" value="3"/>
</dbReference>
<dbReference type="Pfam" id="PF13516">
    <property type="entry name" value="LRR_6"/>
    <property type="match status" value="2"/>
</dbReference>
<dbReference type="GO" id="GO:0006281">
    <property type="term" value="P:DNA repair"/>
    <property type="evidence" value="ECO:0007669"/>
    <property type="project" value="UniProtKB-KW"/>
</dbReference>
<dbReference type="Pfam" id="PF12799">
    <property type="entry name" value="LRR_4"/>
    <property type="match status" value="1"/>
</dbReference>
<keyword evidence="9" id="KW-0802">TPR repeat</keyword>
<keyword evidence="11" id="KW-1185">Reference proteome</keyword>
<organism evidence="10 11">
    <name type="scientific">Acetatifactor muris</name>
    <dbReference type="NCBI Taxonomy" id="879566"/>
    <lineage>
        <taxon>Bacteria</taxon>
        <taxon>Bacillati</taxon>
        <taxon>Bacillota</taxon>
        <taxon>Clostridia</taxon>
        <taxon>Lachnospirales</taxon>
        <taxon>Lachnospiraceae</taxon>
        <taxon>Acetatifactor</taxon>
    </lineage>
</organism>
<dbReference type="GO" id="GO:0006325">
    <property type="term" value="P:chromatin organization"/>
    <property type="evidence" value="ECO:0007669"/>
    <property type="project" value="UniProtKB-KW"/>
</dbReference>
<evidence type="ECO:0000313" key="10">
    <source>
        <dbReference type="EMBL" id="SOY28807.1"/>
    </source>
</evidence>
<dbReference type="PROSITE" id="PS50005">
    <property type="entry name" value="TPR"/>
    <property type="match status" value="1"/>
</dbReference>
<dbReference type="InterPro" id="IPR001611">
    <property type="entry name" value="Leu-rich_rpt"/>
</dbReference>
<dbReference type="EMBL" id="OFSM01000006">
    <property type="protein sequence ID" value="SOY28807.1"/>
    <property type="molecule type" value="Genomic_DNA"/>
</dbReference>
<proteinExistence type="inferred from homology"/>
<dbReference type="InterPro" id="IPR025875">
    <property type="entry name" value="Leu-rich_rpt_4"/>
</dbReference>
<evidence type="ECO:0000256" key="3">
    <source>
        <dbReference type="ARBA" id="ARBA00022454"/>
    </source>
</evidence>
<dbReference type="InterPro" id="IPR042655">
    <property type="entry name" value="LRC72"/>
</dbReference>
<accession>A0A2K4ZEB3</accession>
<evidence type="ECO:0000256" key="2">
    <source>
        <dbReference type="ARBA" id="ARBA00010999"/>
    </source>
</evidence>
<dbReference type="RefSeq" id="WP_103238874.1">
    <property type="nucleotide sequence ID" value="NZ_CANRXC010000042.1"/>
</dbReference>
<dbReference type="InterPro" id="IPR019734">
    <property type="entry name" value="TPR_rpt"/>
</dbReference>
<reference evidence="10 11" key="1">
    <citation type="submission" date="2018-01" db="EMBL/GenBank/DDBJ databases">
        <authorList>
            <person name="Gaut B.S."/>
            <person name="Morton B.R."/>
            <person name="Clegg M.T."/>
            <person name="Duvall M.R."/>
        </authorList>
    </citation>
    <scope>NUCLEOTIDE SEQUENCE [LARGE SCALE GENOMIC DNA]</scope>
    <source>
        <strain evidence="10">GP69</strain>
    </source>
</reference>
<evidence type="ECO:0000256" key="4">
    <source>
        <dbReference type="ARBA" id="ARBA00022614"/>
    </source>
</evidence>
<evidence type="ECO:0000256" key="6">
    <source>
        <dbReference type="ARBA" id="ARBA00022763"/>
    </source>
</evidence>
<evidence type="ECO:0000256" key="8">
    <source>
        <dbReference type="ARBA" id="ARBA00023204"/>
    </source>
</evidence>
<evidence type="ECO:0000256" key="1">
    <source>
        <dbReference type="ARBA" id="ARBA00004286"/>
    </source>
</evidence>
<feature type="repeat" description="TPR" evidence="9">
    <location>
        <begin position="37"/>
        <end position="70"/>
    </location>
</feature>
<dbReference type="Gene3D" id="1.25.40.10">
    <property type="entry name" value="Tetratricopeptide repeat domain"/>
    <property type="match status" value="1"/>
</dbReference>
<keyword evidence="6" id="KW-0227">DNA damage</keyword>
<sequence length="281" mass="29849">MKKKTIAVVLAAAIVVSAAGVGIAAYRLRGGPVQAIKMTDLSLGEKYLAELDYEKATATLENVITVEPNNTEAYLALAQAYQYMGDLDAAKETLESGYGNTGSELIDRALLAWTEEPEGGDSLQTERAEAATVEIAGRIYAADVKELVLRDCGLQDADLQKLAEFTALERLDISGNGITDISAVGNLTTLKKFYAANNGISDISVLAQLPSLEYVGLRNNQIENVDVLSGMSSLRYLHLSGNQISNVPEPGSSLQLLYLSGNPVDAAAVPAGQGLLYCDIM</sequence>
<dbReference type="GO" id="GO:0005694">
    <property type="term" value="C:chromosome"/>
    <property type="evidence" value="ECO:0007669"/>
    <property type="project" value="UniProtKB-SubCell"/>
</dbReference>
<dbReference type="PANTHER" id="PTHR46759:SF1">
    <property type="entry name" value="LEUCINE-RICH REPEAT-CONTAINING PROTEIN 72"/>
    <property type="match status" value="1"/>
</dbReference>
<evidence type="ECO:0000256" key="7">
    <source>
        <dbReference type="ARBA" id="ARBA00022853"/>
    </source>
</evidence>
<name>A0A2K4ZEB3_9FIRM</name>